<dbReference type="PANTHER" id="PTHR37528:SF1">
    <property type="entry name" value="UPF0149 PROTEIN YGFB"/>
    <property type="match status" value="1"/>
</dbReference>
<dbReference type="EMBL" id="CP133218">
    <property type="protein sequence ID" value="WML91500.1"/>
    <property type="molecule type" value="Genomic_DNA"/>
</dbReference>
<evidence type="ECO:0000256" key="1">
    <source>
        <dbReference type="ARBA" id="ARBA00038308"/>
    </source>
</evidence>
<name>A0ABY9MTM4_9GAMM</name>
<dbReference type="NCBIfam" id="TIGR02292">
    <property type="entry name" value="ygfB_yecA"/>
    <property type="match status" value="1"/>
</dbReference>
<gene>
    <name evidence="2" type="ORF">RCF98_03875</name>
</gene>
<dbReference type="RefSeq" id="WP_051543495.1">
    <property type="nucleotide sequence ID" value="NZ_CP133218.1"/>
</dbReference>
<accession>A0ABY9MTM4</accession>
<protein>
    <submittedName>
        <fullName evidence="2">UPF0149 family protein</fullName>
    </submittedName>
</protein>
<dbReference type="Proteomes" id="UP001236657">
    <property type="component" value="Chromosome"/>
</dbReference>
<comment type="similarity">
    <text evidence="1">Belongs to the UPF0149 family.</text>
</comment>
<dbReference type="Pfam" id="PF03695">
    <property type="entry name" value="UPF0149"/>
    <property type="match status" value="1"/>
</dbReference>
<evidence type="ECO:0000313" key="3">
    <source>
        <dbReference type="Proteomes" id="UP001236657"/>
    </source>
</evidence>
<dbReference type="SUPFAM" id="SSF101327">
    <property type="entry name" value="YgfB-like"/>
    <property type="match status" value="1"/>
</dbReference>
<organism evidence="2 3">
    <name type="scientific">Thiothrix lacustris</name>
    <dbReference type="NCBI Taxonomy" id="525917"/>
    <lineage>
        <taxon>Bacteria</taxon>
        <taxon>Pseudomonadati</taxon>
        <taxon>Pseudomonadota</taxon>
        <taxon>Gammaproteobacteria</taxon>
        <taxon>Thiotrichales</taxon>
        <taxon>Thiotrichaceae</taxon>
        <taxon>Thiothrix</taxon>
    </lineage>
</organism>
<dbReference type="InterPro" id="IPR011978">
    <property type="entry name" value="YgfB-like"/>
</dbReference>
<reference evidence="2 3" key="1">
    <citation type="submission" date="2023-08" db="EMBL/GenBank/DDBJ databases">
        <title>New molecular markers tilS and rpoB for phylogenetic and monitoring studies of the genus Thiothrix biodiversity.</title>
        <authorList>
            <person name="Ravin N.V."/>
            <person name="Smolyakov D."/>
            <person name="Markov N.D."/>
            <person name="Beletsky A.V."/>
            <person name="Mardanov A.V."/>
            <person name="Rudenko T.S."/>
            <person name="Grabovich M.Y."/>
        </authorList>
    </citation>
    <scope>NUCLEOTIDE SEQUENCE [LARGE SCALE GENOMIC DNA]</scope>
    <source>
        <strain evidence="2 3">MK1</strain>
    </source>
</reference>
<dbReference type="PANTHER" id="PTHR37528">
    <property type="entry name" value="UPF0149 PROTEIN YGFB"/>
    <property type="match status" value="1"/>
</dbReference>
<sequence length="184" mass="20759">MNDELPDYVAMERALGRANVDFSGAEIHGMGCGMLVVDQSFSQETWLAQVLEGNPQDFHVQEARTLLRELFTATRQQLNDPGMAFELFLPEDDALETRVEAMQDWCQGFSYGLAMAGVKDMHKLPEDSREWAEDVVRIGSSGELEMEDEEEGENALAEIIEYLRVGVLMMNEEMQPMKAAPQIH</sequence>
<proteinExistence type="inferred from homology"/>
<evidence type="ECO:0000313" key="2">
    <source>
        <dbReference type="EMBL" id="WML91500.1"/>
    </source>
</evidence>
<dbReference type="InterPro" id="IPR036255">
    <property type="entry name" value="YgfB-like_sf"/>
</dbReference>
<keyword evidence="3" id="KW-1185">Reference proteome</keyword>
<dbReference type="Gene3D" id="1.20.120.740">
    <property type="entry name" value="YgfB uncharacterised protein family UPF0149, PF03695"/>
    <property type="match status" value="1"/>
</dbReference>